<feature type="compositionally biased region" description="Acidic residues" evidence="1">
    <location>
        <begin position="258"/>
        <end position="273"/>
    </location>
</feature>
<organism evidence="2 3">
    <name type="scientific">Bionectria ochroleuca</name>
    <name type="common">Gliocladium roseum</name>
    <dbReference type="NCBI Taxonomy" id="29856"/>
    <lineage>
        <taxon>Eukaryota</taxon>
        <taxon>Fungi</taxon>
        <taxon>Dikarya</taxon>
        <taxon>Ascomycota</taxon>
        <taxon>Pezizomycotina</taxon>
        <taxon>Sordariomycetes</taxon>
        <taxon>Hypocreomycetidae</taxon>
        <taxon>Hypocreales</taxon>
        <taxon>Bionectriaceae</taxon>
        <taxon>Clonostachys</taxon>
    </lineage>
</organism>
<dbReference type="PANTHER" id="PTHR33112:SF16">
    <property type="entry name" value="HETEROKARYON INCOMPATIBILITY DOMAIN-CONTAINING PROTEIN"/>
    <property type="match status" value="1"/>
</dbReference>
<dbReference type="Proteomes" id="UP000766486">
    <property type="component" value="Unassembled WGS sequence"/>
</dbReference>
<evidence type="ECO:0000256" key="1">
    <source>
        <dbReference type="SAM" id="MobiDB-lite"/>
    </source>
</evidence>
<evidence type="ECO:0008006" key="4">
    <source>
        <dbReference type="Google" id="ProtNLM"/>
    </source>
</evidence>
<feature type="region of interest" description="Disordered" evidence="1">
    <location>
        <begin position="255"/>
        <end position="284"/>
    </location>
</feature>
<accession>A0ABY6U0V6</accession>
<protein>
    <recommendedName>
        <fullName evidence="4">Heterokaryon incompatibility domain-containing protein</fullName>
    </recommendedName>
</protein>
<dbReference type="EMBL" id="CABFNS010000708">
    <property type="protein sequence ID" value="VUC23538.1"/>
    <property type="molecule type" value="Genomic_DNA"/>
</dbReference>
<reference evidence="2 3" key="1">
    <citation type="submission" date="2019-06" db="EMBL/GenBank/DDBJ databases">
        <authorList>
            <person name="Broberg M."/>
        </authorList>
    </citation>
    <scope>NUCLEOTIDE SEQUENCE [LARGE SCALE GENOMIC DNA]</scope>
</reference>
<dbReference type="PANTHER" id="PTHR33112">
    <property type="entry name" value="DOMAIN PROTEIN, PUTATIVE-RELATED"/>
    <property type="match status" value="1"/>
</dbReference>
<proteinExistence type="predicted"/>
<keyword evidence="3" id="KW-1185">Reference proteome</keyword>
<comment type="caution">
    <text evidence="2">The sequence shown here is derived from an EMBL/GenBank/DDBJ whole genome shotgun (WGS) entry which is preliminary data.</text>
</comment>
<evidence type="ECO:0000313" key="2">
    <source>
        <dbReference type="EMBL" id="VUC23538.1"/>
    </source>
</evidence>
<gene>
    <name evidence="2" type="ORF">CLO192961_LOCUS118805</name>
</gene>
<evidence type="ECO:0000313" key="3">
    <source>
        <dbReference type="Proteomes" id="UP000766486"/>
    </source>
</evidence>
<name>A0ABY6U0V6_BIOOC</name>
<sequence>MHRWLSTCSRIQGGSFPSEEWYNLISAHSRRMVTNVEDQLPAIAGISSILGENYERAYLAGLWSHDLIYGLSWYKHHMADKHPKAKDNIRDQGKSYLAPSWSWASWPNGMATYASRDLFHHEENLMKIIDAKCKPTSKANGPFGKVAPGGFLKLEGPIKRAKVRPASNELYGSWVSEVVDAENDKIVGSIYLDNQPDKSQSFEIWCLRILRFAFSARCSYETLCLGLVRNGEGCYRRVGLVGLFKETWRYEDQGQMYENDDSSDEDQAEEDKAEEEKNKEDTAAEEVCVWDKKVWDTEPSCITVV</sequence>